<keyword evidence="2" id="KW-1185">Reference proteome</keyword>
<proteinExistence type="predicted"/>
<sequence>MSIALLRDMFDQMVVRKDATVIERFYDPSFEMHSNGIVQDYSAFAESHRGVYATDISYSVEYDEDAWVETADKVAGRVWITTSRPDEEPTRIEVVLIAVFTHGRIGRLWETTWPSWNALPAFEDY</sequence>
<gene>
    <name evidence="1" type="ORF">MSEDJ_11640</name>
</gene>
<protein>
    <recommendedName>
        <fullName evidence="3">SnoaL-like domain-containing protein</fullName>
    </recommendedName>
</protein>
<name>A0A7I7QL43_9MYCO</name>
<dbReference type="InterPro" id="IPR032710">
    <property type="entry name" value="NTF2-like_dom_sf"/>
</dbReference>
<dbReference type="EMBL" id="AP022588">
    <property type="protein sequence ID" value="BBY27068.1"/>
    <property type="molecule type" value="Genomic_DNA"/>
</dbReference>
<evidence type="ECO:0000313" key="2">
    <source>
        <dbReference type="Proteomes" id="UP000467193"/>
    </source>
</evidence>
<dbReference type="Gene3D" id="3.10.450.50">
    <property type="match status" value="1"/>
</dbReference>
<dbReference type="Proteomes" id="UP000467193">
    <property type="component" value="Chromosome"/>
</dbReference>
<dbReference type="KEGG" id="msei:MSEDJ_11640"/>
<dbReference type="RefSeq" id="WP_163796007.1">
    <property type="nucleotide sequence ID" value="NZ_AP022588.1"/>
</dbReference>
<reference evidence="1 2" key="1">
    <citation type="journal article" date="2019" name="Emerg. Microbes Infect.">
        <title>Comprehensive subspecies identification of 175 nontuberculous mycobacteria species based on 7547 genomic profiles.</title>
        <authorList>
            <person name="Matsumoto Y."/>
            <person name="Kinjo T."/>
            <person name="Motooka D."/>
            <person name="Nabeya D."/>
            <person name="Jung N."/>
            <person name="Uechi K."/>
            <person name="Horii T."/>
            <person name="Iida T."/>
            <person name="Fujita J."/>
            <person name="Nakamura S."/>
        </authorList>
    </citation>
    <scope>NUCLEOTIDE SEQUENCE [LARGE SCALE GENOMIC DNA]</scope>
    <source>
        <strain evidence="1 2">JCM 17899</strain>
    </source>
</reference>
<organism evidence="1 2">
    <name type="scientific">Mycolicibacterium sediminis</name>
    <dbReference type="NCBI Taxonomy" id="1286180"/>
    <lineage>
        <taxon>Bacteria</taxon>
        <taxon>Bacillati</taxon>
        <taxon>Actinomycetota</taxon>
        <taxon>Actinomycetes</taxon>
        <taxon>Mycobacteriales</taxon>
        <taxon>Mycobacteriaceae</taxon>
        <taxon>Mycolicibacterium</taxon>
    </lineage>
</organism>
<evidence type="ECO:0000313" key="1">
    <source>
        <dbReference type="EMBL" id="BBY27068.1"/>
    </source>
</evidence>
<accession>A0A7I7QL43</accession>
<dbReference type="SUPFAM" id="SSF54427">
    <property type="entry name" value="NTF2-like"/>
    <property type="match status" value="1"/>
</dbReference>
<dbReference type="AlphaFoldDB" id="A0A7I7QL43"/>
<evidence type="ECO:0008006" key="3">
    <source>
        <dbReference type="Google" id="ProtNLM"/>
    </source>
</evidence>